<organism evidence="2 3">
    <name type="scientific">Gibberella intermedia</name>
    <name type="common">Bulb rot disease fungus</name>
    <name type="synonym">Fusarium proliferatum</name>
    <dbReference type="NCBI Taxonomy" id="948311"/>
    <lineage>
        <taxon>Eukaryota</taxon>
        <taxon>Fungi</taxon>
        <taxon>Dikarya</taxon>
        <taxon>Ascomycota</taxon>
        <taxon>Pezizomycotina</taxon>
        <taxon>Sordariomycetes</taxon>
        <taxon>Hypocreomycetidae</taxon>
        <taxon>Hypocreales</taxon>
        <taxon>Nectriaceae</taxon>
        <taxon>Fusarium</taxon>
        <taxon>Fusarium fujikuroi species complex</taxon>
    </lineage>
</organism>
<dbReference type="AlphaFoldDB" id="A0A365NCB8"/>
<protein>
    <submittedName>
        <fullName evidence="2">Uncharacterized protein</fullName>
    </submittedName>
</protein>
<evidence type="ECO:0000313" key="2">
    <source>
        <dbReference type="EMBL" id="RBA18464.1"/>
    </source>
</evidence>
<gene>
    <name evidence="2" type="ORF">FPRO05_10759</name>
</gene>
<evidence type="ECO:0000313" key="3">
    <source>
        <dbReference type="Proteomes" id="UP000251714"/>
    </source>
</evidence>
<accession>A0A365NCB8</accession>
<comment type="caution">
    <text evidence="2">The sequence shown here is derived from an EMBL/GenBank/DDBJ whole genome shotgun (WGS) entry which is preliminary data.</text>
</comment>
<dbReference type="Proteomes" id="UP000251714">
    <property type="component" value="Unassembled WGS sequence"/>
</dbReference>
<sequence>MTDKLPISSPSRPSTMACCCIDRDRPEMHSYLIGVPSHNEVDSMEDPTSLVTRPITKPGQRSQCNMKHRHRPNPPNSLPMLALRRLQSDLASSAVTRGLQTAGVTQVGPTANRARHDSDVNSLLFHLRFNLRSPNLLTIAIDPAMNSQVADGMQQPLLKSLNSATPVIPRPYVDKDKSA</sequence>
<feature type="region of interest" description="Disordered" evidence="1">
    <location>
        <begin position="55"/>
        <end position="76"/>
    </location>
</feature>
<name>A0A365NCB8_GIBIN</name>
<proteinExistence type="predicted"/>
<dbReference type="EMBL" id="PKMI01000014">
    <property type="protein sequence ID" value="RBA18464.1"/>
    <property type="molecule type" value="Genomic_DNA"/>
</dbReference>
<evidence type="ECO:0000256" key="1">
    <source>
        <dbReference type="SAM" id="MobiDB-lite"/>
    </source>
</evidence>
<reference evidence="2 3" key="1">
    <citation type="submission" date="2017-12" db="EMBL/GenBank/DDBJ databases">
        <title>Genome sequence of the mycotoxigenic crop pathogen Fusarium proliferatum, strain ITEM 2341 from Date Palm.</title>
        <authorList>
            <person name="Almiman B.F."/>
            <person name="Shittu T.A."/>
            <person name="Muthumeenakshi S."/>
            <person name="Baroncelli R."/>
            <person name="Sreenivasaprasada S."/>
        </authorList>
    </citation>
    <scope>NUCLEOTIDE SEQUENCE [LARGE SCALE GENOMIC DNA]</scope>
    <source>
        <strain evidence="2 3">ITEM 2341</strain>
    </source>
</reference>